<sequence length="78" mass="8403">MSQPMGGFYNTTIGSGNDTVYGLVHCMASPPAENCSSCVNYAIQGLMTACPHQKKQFHGEGIHFHVFLIKLGVVSETL</sequence>
<dbReference type="EMBL" id="JAPFFL010000005">
    <property type="protein sequence ID" value="KAJ6725311.1"/>
    <property type="molecule type" value="Genomic_DNA"/>
</dbReference>
<keyword evidence="5" id="KW-1185">Reference proteome</keyword>
<evidence type="ECO:0000256" key="1">
    <source>
        <dbReference type="ARBA" id="ARBA00022729"/>
    </source>
</evidence>
<dbReference type="PANTHER" id="PTHR32099">
    <property type="entry name" value="CYSTEINE-RICH REPEAT SECRETORY PROTEIN"/>
    <property type="match status" value="1"/>
</dbReference>
<reference evidence="4" key="1">
    <citation type="submission" date="2022-11" db="EMBL/GenBank/DDBJ databases">
        <authorList>
            <person name="Hyden B.L."/>
            <person name="Feng K."/>
            <person name="Yates T."/>
            <person name="Jawdy S."/>
            <person name="Smart L.B."/>
            <person name="Muchero W."/>
        </authorList>
    </citation>
    <scope>NUCLEOTIDE SEQUENCE</scope>
    <source>
        <tissue evidence="4">Shoot tip</tissue>
    </source>
</reference>
<protein>
    <submittedName>
        <fullName evidence="4">CYSTEINE-RICH RECEPTOR-LIKE PROTEIN KINASE 34-RELATED</fullName>
    </submittedName>
</protein>
<dbReference type="Proteomes" id="UP001151529">
    <property type="component" value="Chromosome 11"/>
</dbReference>
<keyword evidence="4" id="KW-0808">Transferase</keyword>
<reference evidence="4" key="2">
    <citation type="journal article" date="2023" name="Int. J. Mol. Sci.">
        <title>De Novo Assembly and Annotation of 11 Diverse Shrub Willow (Salix) Genomes Reveals Novel Gene Organization in Sex-Linked Regions.</title>
        <authorList>
            <person name="Hyden B."/>
            <person name="Feng K."/>
            <person name="Yates T.B."/>
            <person name="Jawdy S."/>
            <person name="Cereghino C."/>
            <person name="Smart L.B."/>
            <person name="Muchero W."/>
        </authorList>
    </citation>
    <scope>NUCLEOTIDE SEQUENCE [LARGE SCALE GENOMIC DNA]</scope>
    <source>
        <tissue evidence="4">Shoot tip</tissue>
    </source>
</reference>
<keyword evidence="4" id="KW-0675">Receptor</keyword>
<evidence type="ECO:0000313" key="5">
    <source>
        <dbReference type="Proteomes" id="UP001151529"/>
    </source>
</evidence>
<dbReference type="PANTHER" id="PTHR32099:SF92">
    <property type="entry name" value="CYSTEINE-RICH RECEPTOR-LIKE PROTEIN KINASE 11"/>
    <property type="match status" value="1"/>
</dbReference>
<dbReference type="AlphaFoldDB" id="A0A9Q0U8D0"/>
<evidence type="ECO:0000256" key="2">
    <source>
        <dbReference type="ARBA" id="ARBA00022737"/>
    </source>
</evidence>
<name>A0A9Q0U8D0_SALVM</name>
<dbReference type="Gene3D" id="3.30.430.20">
    <property type="entry name" value="Gnk2 domain, C-X8-C-X2-C motif"/>
    <property type="match status" value="1"/>
</dbReference>
<evidence type="ECO:0000313" key="4">
    <source>
        <dbReference type="EMBL" id="KAJ6725311.1"/>
    </source>
</evidence>
<evidence type="ECO:0000259" key="3">
    <source>
        <dbReference type="Pfam" id="PF01657"/>
    </source>
</evidence>
<dbReference type="GO" id="GO:0016301">
    <property type="term" value="F:kinase activity"/>
    <property type="evidence" value="ECO:0007669"/>
    <property type="project" value="UniProtKB-KW"/>
</dbReference>
<dbReference type="OrthoDB" id="4062651at2759"/>
<comment type="caution">
    <text evidence="4">The sequence shown here is derived from an EMBL/GenBank/DDBJ whole genome shotgun (WGS) entry which is preliminary data.</text>
</comment>
<organism evidence="4 5">
    <name type="scientific">Salix viminalis</name>
    <name type="common">Common osier</name>
    <name type="synonym">Basket willow</name>
    <dbReference type="NCBI Taxonomy" id="40686"/>
    <lineage>
        <taxon>Eukaryota</taxon>
        <taxon>Viridiplantae</taxon>
        <taxon>Streptophyta</taxon>
        <taxon>Embryophyta</taxon>
        <taxon>Tracheophyta</taxon>
        <taxon>Spermatophyta</taxon>
        <taxon>Magnoliopsida</taxon>
        <taxon>eudicotyledons</taxon>
        <taxon>Gunneridae</taxon>
        <taxon>Pentapetalae</taxon>
        <taxon>rosids</taxon>
        <taxon>fabids</taxon>
        <taxon>Malpighiales</taxon>
        <taxon>Salicaceae</taxon>
        <taxon>Saliceae</taxon>
        <taxon>Salix</taxon>
    </lineage>
</organism>
<accession>A0A9Q0U8D0</accession>
<keyword evidence="4" id="KW-0418">Kinase</keyword>
<feature type="domain" description="Gnk2-homologous" evidence="3">
    <location>
        <begin position="6"/>
        <end position="56"/>
    </location>
</feature>
<gene>
    <name evidence="4" type="ORF">OIU85_023161</name>
</gene>
<keyword evidence="1" id="KW-0732">Signal</keyword>
<dbReference type="Pfam" id="PF01657">
    <property type="entry name" value="Stress-antifung"/>
    <property type="match status" value="1"/>
</dbReference>
<dbReference type="InterPro" id="IPR002902">
    <property type="entry name" value="GNK2"/>
</dbReference>
<dbReference type="CDD" id="cd23509">
    <property type="entry name" value="Gnk2-like"/>
    <property type="match status" value="1"/>
</dbReference>
<dbReference type="InterPro" id="IPR038408">
    <property type="entry name" value="GNK2_sf"/>
</dbReference>
<proteinExistence type="predicted"/>
<keyword evidence="2" id="KW-0677">Repeat</keyword>